<evidence type="ECO:0000256" key="1">
    <source>
        <dbReference type="ARBA" id="ARBA00022679"/>
    </source>
</evidence>
<evidence type="ECO:0000259" key="3">
    <source>
        <dbReference type="PROSITE" id="PS51186"/>
    </source>
</evidence>
<reference evidence="4 5" key="1">
    <citation type="journal article" date="2024" name="J. Plant Pathol.">
        <title>Sequence and assembly of the genome of Seiridium unicorne, isolate CBS 538.82, causal agent of cypress canker disease.</title>
        <authorList>
            <person name="Scali E."/>
            <person name="Rocca G.D."/>
            <person name="Danti R."/>
            <person name="Garbelotto M."/>
            <person name="Barberini S."/>
            <person name="Baroncelli R."/>
            <person name="Emiliani G."/>
        </authorList>
    </citation>
    <scope>NUCLEOTIDE SEQUENCE [LARGE SCALE GENOMIC DNA]</scope>
    <source>
        <strain evidence="4 5">BM-138-508</strain>
    </source>
</reference>
<organism evidence="4 5">
    <name type="scientific">Seiridium unicorne</name>
    <dbReference type="NCBI Taxonomy" id="138068"/>
    <lineage>
        <taxon>Eukaryota</taxon>
        <taxon>Fungi</taxon>
        <taxon>Dikarya</taxon>
        <taxon>Ascomycota</taxon>
        <taxon>Pezizomycotina</taxon>
        <taxon>Sordariomycetes</taxon>
        <taxon>Xylariomycetidae</taxon>
        <taxon>Amphisphaeriales</taxon>
        <taxon>Sporocadaceae</taxon>
        <taxon>Seiridium</taxon>
    </lineage>
</organism>
<dbReference type="Pfam" id="PF00583">
    <property type="entry name" value="Acetyltransf_1"/>
    <property type="match status" value="1"/>
</dbReference>
<sequence length="158" mass="17804">MATQNEIVIAKAKAEDVHDIEAIVKAAYSKYVERIGHPPAPMLEDYTHLLESQDLYVLRVASDRKVLGSVVLAMDDDERAIKVNNLVVGPSAQGRGYGRILMNHAEHEGRLRGAKAVVLFTNVKMYENIGLYMKLGFVETGRRVEGPYERVYFRKELV</sequence>
<evidence type="ECO:0000313" key="4">
    <source>
        <dbReference type="EMBL" id="KAK9425957.1"/>
    </source>
</evidence>
<dbReference type="PROSITE" id="PS51186">
    <property type="entry name" value="GNAT"/>
    <property type="match status" value="1"/>
</dbReference>
<dbReference type="PANTHER" id="PTHR43877:SF2">
    <property type="entry name" value="AMINOALKYLPHOSPHONATE N-ACETYLTRANSFERASE-RELATED"/>
    <property type="match status" value="1"/>
</dbReference>
<name>A0ABR2VGA4_9PEZI</name>
<dbReference type="InterPro" id="IPR016181">
    <property type="entry name" value="Acyl_CoA_acyltransferase"/>
</dbReference>
<comment type="caution">
    <text evidence="4">The sequence shown here is derived from an EMBL/GenBank/DDBJ whole genome shotgun (WGS) entry which is preliminary data.</text>
</comment>
<dbReference type="CDD" id="cd04301">
    <property type="entry name" value="NAT_SF"/>
    <property type="match status" value="1"/>
</dbReference>
<dbReference type="Proteomes" id="UP001408356">
    <property type="component" value="Unassembled WGS sequence"/>
</dbReference>
<dbReference type="Gene3D" id="3.40.630.30">
    <property type="match status" value="1"/>
</dbReference>
<dbReference type="InterPro" id="IPR050832">
    <property type="entry name" value="Bact_Acetyltransf"/>
</dbReference>
<dbReference type="PANTHER" id="PTHR43877">
    <property type="entry name" value="AMINOALKYLPHOSPHONATE N-ACETYLTRANSFERASE-RELATED-RELATED"/>
    <property type="match status" value="1"/>
</dbReference>
<keyword evidence="1" id="KW-0808">Transferase</keyword>
<accession>A0ABR2VGA4</accession>
<feature type="domain" description="N-acetyltransferase" evidence="3">
    <location>
        <begin position="7"/>
        <end position="158"/>
    </location>
</feature>
<dbReference type="EMBL" id="JARVKF010000009">
    <property type="protein sequence ID" value="KAK9425957.1"/>
    <property type="molecule type" value="Genomic_DNA"/>
</dbReference>
<evidence type="ECO:0000256" key="2">
    <source>
        <dbReference type="ARBA" id="ARBA00023315"/>
    </source>
</evidence>
<evidence type="ECO:0000313" key="5">
    <source>
        <dbReference type="Proteomes" id="UP001408356"/>
    </source>
</evidence>
<keyword evidence="2" id="KW-0012">Acyltransferase</keyword>
<keyword evidence="5" id="KW-1185">Reference proteome</keyword>
<dbReference type="SUPFAM" id="SSF55729">
    <property type="entry name" value="Acyl-CoA N-acyltransferases (Nat)"/>
    <property type="match status" value="1"/>
</dbReference>
<gene>
    <name evidence="4" type="ORF">SUNI508_12758</name>
</gene>
<proteinExistence type="predicted"/>
<dbReference type="InterPro" id="IPR000182">
    <property type="entry name" value="GNAT_dom"/>
</dbReference>
<protein>
    <submittedName>
        <fullName evidence="4">Acyl-CoA N-acyltransferase</fullName>
    </submittedName>
</protein>